<reference evidence="1 2" key="1">
    <citation type="journal article" date="2024" name="Plant Biotechnol. J.">
        <title>Dendrobium thyrsiflorum genome and its molecular insights into genes involved in important horticultural traits.</title>
        <authorList>
            <person name="Chen B."/>
            <person name="Wang J.Y."/>
            <person name="Zheng P.J."/>
            <person name="Li K.L."/>
            <person name="Liang Y.M."/>
            <person name="Chen X.F."/>
            <person name="Zhang C."/>
            <person name="Zhao X."/>
            <person name="He X."/>
            <person name="Zhang G.Q."/>
            <person name="Liu Z.J."/>
            <person name="Xu Q."/>
        </authorList>
    </citation>
    <scope>NUCLEOTIDE SEQUENCE [LARGE SCALE GENOMIC DNA]</scope>
    <source>
        <strain evidence="1">GZMU011</strain>
    </source>
</reference>
<protein>
    <recommendedName>
        <fullName evidence="3">CCHC-type domain-containing protein</fullName>
    </recommendedName>
</protein>
<evidence type="ECO:0000313" key="1">
    <source>
        <dbReference type="EMBL" id="KAL0926222.1"/>
    </source>
</evidence>
<keyword evidence="2" id="KW-1185">Reference proteome</keyword>
<evidence type="ECO:0008006" key="3">
    <source>
        <dbReference type="Google" id="ProtNLM"/>
    </source>
</evidence>
<sequence length="261" mass="29448">MVNMFKSGKKELARICVRINLDSKLPHDVWMEVMSRKFFHKIEYEKISSLCFKCEKIGHKADLCLEGLNEFQNDFVHKTTSNTGEDIPKSVADKVTSIPKNEFDYGPWTHVKFRKNRKKFVLNKNSQKSVNNNVSVNNTDLNSFKKPGNVVVNQSVINGNSSIPNDGILNSSKINDVQILSKQIDVVKKDIEKIQNAQSSVIYSDTSTVDNVKSMFTNADDSSFLSLAGLNANKFNVLSHCIEDSATEEIAVAEDDYKKRM</sequence>
<dbReference type="AlphaFoldDB" id="A0ABD0VMJ7"/>
<dbReference type="PANTHER" id="PTHR31286:SF99">
    <property type="entry name" value="DUF4283 DOMAIN-CONTAINING PROTEIN"/>
    <property type="match status" value="1"/>
</dbReference>
<proteinExistence type="predicted"/>
<dbReference type="EMBL" id="JANQDX010000003">
    <property type="protein sequence ID" value="KAL0926222.1"/>
    <property type="molecule type" value="Genomic_DNA"/>
</dbReference>
<gene>
    <name evidence="1" type="ORF">M5K25_002434</name>
</gene>
<name>A0ABD0VMJ7_DENTH</name>
<comment type="caution">
    <text evidence="1">The sequence shown here is derived from an EMBL/GenBank/DDBJ whole genome shotgun (WGS) entry which is preliminary data.</text>
</comment>
<dbReference type="PANTHER" id="PTHR31286">
    <property type="entry name" value="GLYCINE-RICH CELL WALL STRUCTURAL PROTEIN 1.8-LIKE"/>
    <property type="match status" value="1"/>
</dbReference>
<accession>A0ABD0VMJ7</accession>
<evidence type="ECO:0000313" key="2">
    <source>
        <dbReference type="Proteomes" id="UP001552299"/>
    </source>
</evidence>
<dbReference type="InterPro" id="IPR040256">
    <property type="entry name" value="At4g02000-like"/>
</dbReference>
<dbReference type="Proteomes" id="UP001552299">
    <property type="component" value="Unassembled WGS sequence"/>
</dbReference>
<organism evidence="1 2">
    <name type="scientific">Dendrobium thyrsiflorum</name>
    <name type="common">Pinecone-like raceme dendrobium</name>
    <name type="synonym">Orchid</name>
    <dbReference type="NCBI Taxonomy" id="117978"/>
    <lineage>
        <taxon>Eukaryota</taxon>
        <taxon>Viridiplantae</taxon>
        <taxon>Streptophyta</taxon>
        <taxon>Embryophyta</taxon>
        <taxon>Tracheophyta</taxon>
        <taxon>Spermatophyta</taxon>
        <taxon>Magnoliopsida</taxon>
        <taxon>Liliopsida</taxon>
        <taxon>Asparagales</taxon>
        <taxon>Orchidaceae</taxon>
        <taxon>Epidendroideae</taxon>
        <taxon>Malaxideae</taxon>
        <taxon>Dendrobiinae</taxon>
        <taxon>Dendrobium</taxon>
    </lineage>
</organism>